<dbReference type="Proteomes" id="UP001321475">
    <property type="component" value="Chromosome"/>
</dbReference>
<dbReference type="RefSeq" id="WP_286218759.1">
    <property type="nucleotide sequence ID" value="NZ_AP027729.1"/>
</dbReference>
<dbReference type="CDD" id="cd05829">
    <property type="entry name" value="Sortase_F"/>
    <property type="match status" value="1"/>
</dbReference>
<dbReference type="Gene3D" id="2.40.260.10">
    <property type="entry name" value="Sortase"/>
    <property type="match status" value="1"/>
</dbReference>
<evidence type="ECO:0000313" key="2">
    <source>
        <dbReference type="EMBL" id="BDZ41650.1"/>
    </source>
</evidence>
<name>A0ABN6X9T4_9CELL</name>
<dbReference type="Pfam" id="PF04203">
    <property type="entry name" value="Sortase"/>
    <property type="match status" value="1"/>
</dbReference>
<keyword evidence="1" id="KW-0378">Hydrolase</keyword>
<dbReference type="InterPro" id="IPR023365">
    <property type="entry name" value="Sortase_dom-sf"/>
</dbReference>
<evidence type="ECO:0000256" key="1">
    <source>
        <dbReference type="ARBA" id="ARBA00022801"/>
    </source>
</evidence>
<evidence type="ECO:0000313" key="3">
    <source>
        <dbReference type="Proteomes" id="UP001321475"/>
    </source>
</evidence>
<dbReference type="InterPro" id="IPR042001">
    <property type="entry name" value="Sortase_F"/>
</dbReference>
<organism evidence="2 3">
    <name type="scientific">Paraoerskovia sediminicola</name>
    <dbReference type="NCBI Taxonomy" id="1138587"/>
    <lineage>
        <taxon>Bacteria</taxon>
        <taxon>Bacillati</taxon>
        <taxon>Actinomycetota</taxon>
        <taxon>Actinomycetes</taxon>
        <taxon>Micrococcales</taxon>
        <taxon>Cellulomonadaceae</taxon>
        <taxon>Paraoerskovia</taxon>
    </lineage>
</organism>
<protein>
    <recommendedName>
        <fullName evidence="4">Sortase family protein</fullName>
    </recommendedName>
</protein>
<gene>
    <name evidence="2" type="ORF">GCM10025865_09490</name>
</gene>
<reference evidence="3" key="1">
    <citation type="journal article" date="2019" name="Int. J. Syst. Evol. Microbiol.">
        <title>The Global Catalogue of Microorganisms (GCM) 10K type strain sequencing project: providing services to taxonomists for standard genome sequencing and annotation.</title>
        <authorList>
            <consortium name="The Broad Institute Genomics Platform"/>
            <consortium name="The Broad Institute Genome Sequencing Center for Infectious Disease"/>
            <person name="Wu L."/>
            <person name="Ma J."/>
        </authorList>
    </citation>
    <scope>NUCLEOTIDE SEQUENCE [LARGE SCALE GENOMIC DNA]</scope>
    <source>
        <strain evidence="3">NBRC 108565</strain>
    </source>
</reference>
<evidence type="ECO:0008006" key="4">
    <source>
        <dbReference type="Google" id="ProtNLM"/>
    </source>
</evidence>
<dbReference type="InterPro" id="IPR005754">
    <property type="entry name" value="Sortase"/>
</dbReference>
<dbReference type="EMBL" id="AP027729">
    <property type="protein sequence ID" value="BDZ41650.1"/>
    <property type="molecule type" value="Genomic_DNA"/>
</dbReference>
<sequence>MTDAAGETHKYTVKKIERVPKADIPLDTVFDRDGDPRLVLVTCGGDWDAGTGHYVDNVVVTAVPVAGAG</sequence>
<keyword evidence="3" id="KW-1185">Reference proteome</keyword>
<accession>A0ABN6X9T4</accession>
<proteinExistence type="predicted"/>